<reference evidence="1" key="1">
    <citation type="submission" date="2019-04" db="EMBL/GenBank/DDBJ databases">
        <authorList>
            <person name="Brambilla D."/>
        </authorList>
    </citation>
    <scope>NUCLEOTIDE SEQUENCE</scope>
    <source>
        <strain evidence="1">BAL1</strain>
    </source>
</reference>
<dbReference type="Pfam" id="PF11739">
    <property type="entry name" value="YdbH-like"/>
    <property type="match status" value="1"/>
</dbReference>
<accession>A0A486XNS0</accession>
<gene>
    <name evidence="1" type="ORF">BAL341_1637</name>
</gene>
<sequence>MRRWQIALLVALALPLLLAAGAYWFVQKALANLPVQNLQYQLSGLSFDGVQLSHVSFRLEQPQLLVKLSDIVIDWQWRHAKLSQLKLGSGEISLLNWPANAEGAAENAADTTPGLPTNWQVPARFPDMIQINSLALHLPCQHSRCSYLLSAQLHNSPKRLHYQLGVTDIDSPQLTRLSLSGNYRTVQQLPILNALLQLDDNTKLQLQQQLSLQDGLSASGEFKLHIAPPSPWLLQQFALWQVQLPQPGLAGFTAPVTVQSDWQFQLPAEPGLANIVAKASGNWRFVAEIPTGLTLPGIGQLQGSVNAELGLAQGELSRYQLNSQLQLFQPQPVKALEQLGINADVLSINLTADGNSTPQLTALPLHIQLSSQGATTTSAAGDITLNLTPPLSAQLRNATLDIRQQQLSPAANIRLDNVKLHSQFNAYWLADSWQIDVQNFQADITKLNISELSGKNAVLELTNSRISGDKSFNNLQLSTQPQLSLRELNHTELKPLSWQWQGKLNGSQAQFNAQGRLSNSANLVLTHQLSFQKTDQQAQNLQLSWQLDEMFLLAGNPLANTLKAWPALLELNRGRILGQGELRLLPALVAQATVNLSGISGIYDRSLFKDLNAAVQLDYQQQQLRISSQDAGIAEINHGIVAGPLLLTASYSADSAAITSGKLNITQAQMQLMGGQVRLQPQQLDLSLAEQQLELTLSQIDISQILQQHPSSDISGNGSISGKVPLLLSRSGASIEDGFIAAESPGGKLQYRPPSAQSMAASNPGMKVVLEALDDFHYSVLSSNVSYDTSGKLLLALQLQGSNPALESGRPINLNINLEEDIPALITSLQLSSQISDKIKQRVQQKLQQSGAKRANGAQP</sequence>
<organism evidence="1">
    <name type="scientific">Rheinheimera sp. BAL341</name>
    <dbReference type="NCBI Taxonomy" id="1708203"/>
    <lineage>
        <taxon>Bacteria</taxon>
        <taxon>Pseudomonadati</taxon>
        <taxon>Pseudomonadota</taxon>
        <taxon>Gammaproteobacteria</taxon>
        <taxon>Chromatiales</taxon>
        <taxon>Chromatiaceae</taxon>
        <taxon>Rheinheimera</taxon>
    </lineage>
</organism>
<evidence type="ECO:0000313" key="1">
    <source>
        <dbReference type="EMBL" id="VHO03864.1"/>
    </source>
</evidence>
<protein>
    <submittedName>
        <fullName evidence="1">Uncharacterized protein</fullName>
    </submittedName>
</protein>
<dbReference type="InterPro" id="IPR021730">
    <property type="entry name" value="YdbH"/>
</dbReference>
<dbReference type="EMBL" id="CAAJGR010000087">
    <property type="protein sequence ID" value="VHO03864.1"/>
    <property type="molecule type" value="Genomic_DNA"/>
</dbReference>
<name>A0A486XNS0_9GAMM</name>
<proteinExistence type="predicted"/>
<dbReference type="AlphaFoldDB" id="A0A486XNS0"/>